<dbReference type="KEGG" id="dpx:DAPPUDRAFT_333763"/>
<dbReference type="GO" id="GO:0000981">
    <property type="term" value="F:DNA-binding transcription factor activity, RNA polymerase II-specific"/>
    <property type="evidence" value="ECO:0000318"/>
    <property type="project" value="GO_Central"/>
</dbReference>
<name>E9HTR9_DAPPU</name>
<dbReference type="PANTHER" id="PTHR10237">
    <property type="entry name" value="DEFORMED EPIDERMAL AUTOREGULATORY FACTOR 1 HOMOLOG SUPPRESSIN"/>
    <property type="match status" value="1"/>
</dbReference>
<keyword evidence="5" id="KW-0238">DNA-binding</keyword>
<evidence type="ECO:0000256" key="7">
    <source>
        <dbReference type="ARBA" id="ARBA00023242"/>
    </source>
</evidence>
<dbReference type="GO" id="GO:0006357">
    <property type="term" value="P:regulation of transcription by RNA polymerase II"/>
    <property type="evidence" value="ECO:0000318"/>
    <property type="project" value="GO_Central"/>
</dbReference>
<keyword evidence="3" id="KW-0862">Zinc</keyword>
<dbReference type="InterPro" id="IPR002893">
    <property type="entry name" value="Znf_MYND"/>
</dbReference>
<evidence type="ECO:0000313" key="11">
    <source>
        <dbReference type="Proteomes" id="UP000000305"/>
    </source>
</evidence>
<dbReference type="HOGENOM" id="CLU_007156_0_0_1"/>
<dbReference type="PROSITE" id="PS50865">
    <property type="entry name" value="ZF_MYND_2"/>
    <property type="match status" value="1"/>
</dbReference>
<dbReference type="EMBL" id="GL732783">
    <property type="protein sequence ID" value="EFX64865.1"/>
    <property type="molecule type" value="Genomic_DNA"/>
</dbReference>
<keyword evidence="4" id="KW-0805">Transcription regulation</keyword>
<dbReference type="STRING" id="6669.E9HTR9"/>
<dbReference type="InterPro" id="IPR024119">
    <property type="entry name" value="TF_DEAF-1"/>
</dbReference>
<evidence type="ECO:0000256" key="8">
    <source>
        <dbReference type="PROSITE-ProRule" id="PRU00134"/>
    </source>
</evidence>
<keyword evidence="2 8" id="KW-0863">Zinc-finger</keyword>
<evidence type="ECO:0000256" key="1">
    <source>
        <dbReference type="ARBA" id="ARBA00022723"/>
    </source>
</evidence>
<reference evidence="10 11" key="1">
    <citation type="journal article" date="2011" name="Science">
        <title>The ecoresponsive genome of Daphnia pulex.</title>
        <authorList>
            <person name="Colbourne J.K."/>
            <person name="Pfrender M.E."/>
            <person name="Gilbert D."/>
            <person name="Thomas W.K."/>
            <person name="Tucker A."/>
            <person name="Oakley T.H."/>
            <person name="Tokishita S."/>
            <person name="Aerts A."/>
            <person name="Arnold G.J."/>
            <person name="Basu M.K."/>
            <person name="Bauer D.J."/>
            <person name="Caceres C.E."/>
            <person name="Carmel L."/>
            <person name="Casola C."/>
            <person name="Choi J.H."/>
            <person name="Detter J.C."/>
            <person name="Dong Q."/>
            <person name="Dusheyko S."/>
            <person name="Eads B.D."/>
            <person name="Frohlich T."/>
            <person name="Geiler-Samerotte K.A."/>
            <person name="Gerlach D."/>
            <person name="Hatcher P."/>
            <person name="Jogdeo S."/>
            <person name="Krijgsveld J."/>
            <person name="Kriventseva E.V."/>
            <person name="Kultz D."/>
            <person name="Laforsch C."/>
            <person name="Lindquist E."/>
            <person name="Lopez J."/>
            <person name="Manak J.R."/>
            <person name="Muller J."/>
            <person name="Pangilinan J."/>
            <person name="Patwardhan R.P."/>
            <person name="Pitluck S."/>
            <person name="Pritham E.J."/>
            <person name="Rechtsteiner A."/>
            <person name="Rho M."/>
            <person name="Rogozin I.B."/>
            <person name="Sakarya O."/>
            <person name="Salamov A."/>
            <person name="Schaack S."/>
            <person name="Shapiro H."/>
            <person name="Shiga Y."/>
            <person name="Skalitzky C."/>
            <person name="Smith Z."/>
            <person name="Souvorov A."/>
            <person name="Sung W."/>
            <person name="Tang Z."/>
            <person name="Tsuchiya D."/>
            <person name="Tu H."/>
            <person name="Vos H."/>
            <person name="Wang M."/>
            <person name="Wolf Y.I."/>
            <person name="Yamagata H."/>
            <person name="Yamada T."/>
            <person name="Ye Y."/>
            <person name="Shaw J.R."/>
            <person name="Andrews J."/>
            <person name="Crease T.J."/>
            <person name="Tang H."/>
            <person name="Lucas S.M."/>
            <person name="Robertson H.M."/>
            <person name="Bork P."/>
            <person name="Koonin E.V."/>
            <person name="Zdobnov E.M."/>
            <person name="Grigoriev I.V."/>
            <person name="Lynch M."/>
            <person name="Boore J.L."/>
        </authorList>
    </citation>
    <scope>NUCLEOTIDE SEQUENCE [LARGE SCALE GENOMIC DNA]</scope>
</reference>
<feature type="domain" description="MYND-type" evidence="9">
    <location>
        <begin position="952"/>
        <end position="990"/>
    </location>
</feature>
<protein>
    <recommendedName>
        <fullName evidence="9">MYND-type domain-containing protein</fullName>
    </recommendedName>
</protein>
<dbReference type="InParanoid" id="E9HTR9"/>
<evidence type="ECO:0000256" key="2">
    <source>
        <dbReference type="ARBA" id="ARBA00022771"/>
    </source>
</evidence>
<evidence type="ECO:0000256" key="3">
    <source>
        <dbReference type="ARBA" id="ARBA00022833"/>
    </source>
</evidence>
<dbReference type="GO" id="GO:0005634">
    <property type="term" value="C:nucleus"/>
    <property type="evidence" value="ECO:0000318"/>
    <property type="project" value="GO_Central"/>
</dbReference>
<gene>
    <name evidence="10" type="ORF">DAPPUDRAFT_333763</name>
</gene>
<dbReference type="GO" id="GO:0008270">
    <property type="term" value="F:zinc ion binding"/>
    <property type="evidence" value="ECO:0007669"/>
    <property type="project" value="UniProtKB-KW"/>
</dbReference>
<sequence>MLSPSRKYHLPNSFCYSFSNYPSENFLEEYHGSNDIPIKVLILSCGDLPFAVKSTSLSSNQRIANITVADISAMAMARNILFAKIITDTKFNPDSNEDLQYLWDIWYNMEWSSVTKERFLKDITELSIGCLSDNLKVPVESDLSVLKNIWKFWLSSVSEVNLATMQQIHKQRYESIINNIHELGSSKTSKSDGSVYKPTLAEVWKWMIAQTKAHIDQKASRNAEEMRIYFETGNCSQDKEIMICINPTLLEPATGHWTLISSVSPFEMYLNLKQLPAQGNFLESCKKALCNQVMSYQKWITEATLTFHIGDAFELCYRKTWTEPFNIVDFSKLPNHVGLANILNAAHLVLADDPHAIILTQSSPWRENTAVSRYDSSKEFVEASLCTSIQMIPSLYGFVLVNHVHLGNTLPLKTSWRSSVRLQWKRSPNLTNMRLENSGAISDFFEALQTKIFSEVEVPQSNTIEPSFTPLTYCYLVSSFTSRVDLLETHRESLEQPASLHPSSQLSWNTLQSWMNGGNILCLKIILKVTNREAKGLRLILANQNDKCFHFIDNFGLSRDGCNIIASFMLLEDHRLDLENTIAYLISSNASVSSTCPLTDASTTVLDVSAPFPRKTNSAAFLTCIDFEGFYHVDLPGINQEDMILSTDRQPPAEAAHQVTLLAGGICQELTFPWPFKVADVHSSCETETNRVRLILPKSTNEPHPYEWKDRKRWDVSSLNLWDTKSLLKDLNYHLCAQFHCRELKQQMLNETEDDTVRTNSCVKGVREIIRTLFQSTTLDGNLLYVIRSKDDPKLKNLWFIRVHLPVLISPLGAPMLLLTANDHRLAQKLVDRGELEQTKATEDFKRIFVEGVSSSEVCPLFVKSEEEEGVLRYLFRLNSTKILTNAWPIEQLPVGETSPWLATFVSPCYADQTGTEAEMEDLVATTNRISIQTQEEKKLILKEQALESSVCSKCKQIKVNLKRCSRCRSVKYCSVDCQRSDWTLHKSSCL</sequence>
<organism evidence="10 11">
    <name type="scientific">Daphnia pulex</name>
    <name type="common">Water flea</name>
    <dbReference type="NCBI Taxonomy" id="6669"/>
    <lineage>
        <taxon>Eukaryota</taxon>
        <taxon>Metazoa</taxon>
        <taxon>Ecdysozoa</taxon>
        <taxon>Arthropoda</taxon>
        <taxon>Crustacea</taxon>
        <taxon>Branchiopoda</taxon>
        <taxon>Diplostraca</taxon>
        <taxon>Cladocera</taxon>
        <taxon>Anomopoda</taxon>
        <taxon>Daphniidae</taxon>
        <taxon>Daphnia</taxon>
    </lineage>
</organism>
<keyword evidence="7" id="KW-0539">Nucleus</keyword>
<accession>E9HTR9</accession>
<keyword evidence="11" id="KW-1185">Reference proteome</keyword>
<evidence type="ECO:0000313" key="10">
    <source>
        <dbReference type="EMBL" id="EFX64865.1"/>
    </source>
</evidence>
<proteinExistence type="predicted"/>
<dbReference type="Pfam" id="PF14737">
    <property type="entry name" value="DUF4470"/>
    <property type="match status" value="1"/>
</dbReference>
<dbReference type="Proteomes" id="UP000000305">
    <property type="component" value="Unassembled WGS sequence"/>
</dbReference>
<dbReference type="OrthoDB" id="5958408at2759"/>
<evidence type="ECO:0000259" key="9">
    <source>
        <dbReference type="PROSITE" id="PS50865"/>
    </source>
</evidence>
<dbReference type="PROSITE" id="PS01360">
    <property type="entry name" value="ZF_MYND_1"/>
    <property type="match status" value="1"/>
</dbReference>
<evidence type="ECO:0000256" key="6">
    <source>
        <dbReference type="ARBA" id="ARBA00023163"/>
    </source>
</evidence>
<dbReference type="SUPFAM" id="SSF144232">
    <property type="entry name" value="HIT/MYND zinc finger-like"/>
    <property type="match status" value="1"/>
</dbReference>
<dbReference type="GO" id="GO:0003677">
    <property type="term" value="F:DNA binding"/>
    <property type="evidence" value="ECO:0007669"/>
    <property type="project" value="UniProtKB-KW"/>
</dbReference>
<keyword evidence="6" id="KW-0804">Transcription</keyword>
<dbReference type="PhylomeDB" id="E9HTR9"/>
<evidence type="ECO:0000256" key="5">
    <source>
        <dbReference type="ARBA" id="ARBA00023125"/>
    </source>
</evidence>
<dbReference type="PANTHER" id="PTHR10237:SF1">
    <property type="entry name" value="DEFORMED EPIDERMAL AUTOREGULATORY FACTOR 1 HOMOLOG"/>
    <property type="match status" value="1"/>
</dbReference>
<evidence type="ECO:0000256" key="4">
    <source>
        <dbReference type="ARBA" id="ARBA00023015"/>
    </source>
</evidence>
<dbReference type="Gene3D" id="6.10.140.2220">
    <property type="match status" value="1"/>
</dbReference>
<dbReference type="InterPro" id="IPR027974">
    <property type="entry name" value="DUF4470"/>
</dbReference>
<dbReference type="AlphaFoldDB" id="E9HTR9"/>
<keyword evidence="1" id="KW-0479">Metal-binding</keyword>
<dbReference type="Pfam" id="PF01753">
    <property type="entry name" value="zf-MYND"/>
    <property type="match status" value="1"/>
</dbReference>